<dbReference type="AlphaFoldDB" id="A0A820HN66"/>
<protein>
    <submittedName>
        <fullName evidence="1">Uncharacterized protein</fullName>
    </submittedName>
</protein>
<evidence type="ECO:0000313" key="2">
    <source>
        <dbReference type="Proteomes" id="UP000663874"/>
    </source>
</evidence>
<evidence type="ECO:0000313" key="1">
    <source>
        <dbReference type="EMBL" id="CAF4298977.1"/>
    </source>
</evidence>
<proteinExistence type="predicted"/>
<accession>A0A820HN66</accession>
<name>A0A820HN66_9BILA</name>
<feature type="non-terminal residue" evidence="1">
    <location>
        <position position="1"/>
    </location>
</feature>
<dbReference type="Proteomes" id="UP000663874">
    <property type="component" value="Unassembled WGS sequence"/>
</dbReference>
<reference evidence="1" key="1">
    <citation type="submission" date="2021-02" db="EMBL/GenBank/DDBJ databases">
        <authorList>
            <person name="Nowell W R."/>
        </authorList>
    </citation>
    <scope>NUCLEOTIDE SEQUENCE</scope>
</reference>
<comment type="caution">
    <text evidence="1">The sequence shown here is derived from an EMBL/GenBank/DDBJ whole genome shotgun (WGS) entry which is preliminary data.</text>
</comment>
<sequence>MAIIVYVVSPIRVRPYQRSAPSTAFVMPSINFWTKDEVVIVTPIRNYTVYQ</sequence>
<organism evidence="1 2">
    <name type="scientific">Rotaria sordida</name>
    <dbReference type="NCBI Taxonomy" id="392033"/>
    <lineage>
        <taxon>Eukaryota</taxon>
        <taxon>Metazoa</taxon>
        <taxon>Spiralia</taxon>
        <taxon>Gnathifera</taxon>
        <taxon>Rotifera</taxon>
        <taxon>Eurotatoria</taxon>
        <taxon>Bdelloidea</taxon>
        <taxon>Philodinida</taxon>
        <taxon>Philodinidae</taxon>
        <taxon>Rotaria</taxon>
    </lineage>
</organism>
<gene>
    <name evidence="1" type="ORF">FNK824_LOCUS40563</name>
</gene>
<dbReference type="EMBL" id="CAJOBE010033039">
    <property type="protein sequence ID" value="CAF4298977.1"/>
    <property type="molecule type" value="Genomic_DNA"/>
</dbReference>